<dbReference type="KEGG" id="acab:QRX50_46950"/>
<name>A0A9Y2II67_9PSEU</name>
<dbReference type="EMBL" id="CP127294">
    <property type="protein sequence ID" value="WIX78793.1"/>
    <property type="molecule type" value="Genomic_DNA"/>
</dbReference>
<dbReference type="AlphaFoldDB" id="A0A9Y2II67"/>
<protein>
    <submittedName>
        <fullName evidence="2">Amidohydrolase family protein</fullName>
    </submittedName>
</protein>
<gene>
    <name evidence="2" type="ORF">QRX50_46950</name>
</gene>
<evidence type="ECO:0000259" key="1">
    <source>
        <dbReference type="Pfam" id="PF01979"/>
    </source>
</evidence>
<dbReference type="RefSeq" id="WP_285969495.1">
    <property type="nucleotide sequence ID" value="NZ_CP127294.1"/>
</dbReference>
<dbReference type="SUPFAM" id="SSF51556">
    <property type="entry name" value="Metallo-dependent hydrolases"/>
    <property type="match status" value="1"/>
</dbReference>
<dbReference type="InterPro" id="IPR011059">
    <property type="entry name" value="Metal-dep_hydrolase_composite"/>
</dbReference>
<dbReference type="Gene3D" id="2.30.40.10">
    <property type="entry name" value="Urease, subunit C, domain 1"/>
    <property type="match status" value="1"/>
</dbReference>
<reference evidence="2 3" key="1">
    <citation type="submission" date="2023-06" db="EMBL/GenBank/DDBJ databases">
        <authorList>
            <person name="Oyuntsetseg B."/>
            <person name="Kim S.B."/>
        </authorList>
    </citation>
    <scope>NUCLEOTIDE SEQUENCE [LARGE SCALE GENOMIC DNA]</scope>
    <source>
        <strain evidence="2 3">2-15</strain>
    </source>
</reference>
<dbReference type="GO" id="GO:0016810">
    <property type="term" value="F:hydrolase activity, acting on carbon-nitrogen (but not peptide) bonds"/>
    <property type="evidence" value="ECO:0007669"/>
    <property type="project" value="InterPro"/>
</dbReference>
<organism evidence="2 3">
    <name type="scientific">Amycolatopsis carbonis</name>
    <dbReference type="NCBI Taxonomy" id="715471"/>
    <lineage>
        <taxon>Bacteria</taxon>
        <taxon>Bacillati</taxon>
        <taxon>Actinomycetota</taxon>
        <taxon>Actinomycetes</taxon>
        <taxon>Pseudonocardiales</taxon>
        <taxon>Pseudonocardiaceae</taxon>
        <taxon>Amycolatopsis</taxon>
    </lineage>
</organism>
<dbReference type="InterPro" id="IPR006680">
    <property type="entry name" value="Amidohydro-rel"/>
</dbReference>
<sequence>MSAAQLSSAQSSALHLSGTVLPDGSPRELWITGGRISFEPVPGAETLATGGFLVPGLVDAHCHPGLGPHGAVPVEEAAEQAATDRDAGTLLIRDCGLPLDVRPLQARADLPTIIRCGRHLALPKRYVPGFAIELDDVALLPEAVAEQARDGDGWVKLVGDWIDRGEGDLAPLWPDAVLAEAVGVAHDLGARVTAHVFGEAALPGLIDAGIDCLEHGTALNPDQLAELARRDVALVPTLINIENFPGIADQATKYPTYAAHMRALHAGVADMVSSAVEAGVRVFAGTDAGGMVAHGLIADEVEALHRAGMTREQALASASWAAREWLGHPGIEDGAPADLIVYPADPRKDLAVLRHPSHIVLRGTVFG</sequence>
<proteinExistence type="predicted"/>
<dbReference type="PANTHER" id="PTHR43135:SF4">
    <property type="entry name" value="AMIDOHYDROLASE-RELATED DOMAIN-CONTAINING PROTEIN"/>
    <property type="match status" value="1"/>
</dbReference>
<keyword evidence="3" id="KW-1185">Reference proteome</keyword>
<feature type="domain" description="Amidohydrolase-related" evidence="1">
    <location>
        <begin position="52"/>
        <end position="351"/>
    </location>
</feature>
<dbReference type="Proteomes" id="UP001236014">
    <property type="component" value="Chromosome"/>
</dbReference>
<evidence type="ECO:0000313" key="3">
    <source>
        <dbReference type="Proteomes" id="UP001236014"/>
    </source>
</evidence>
<dbReference type="Gene3D" id="3.20.20.140">
    <property type="entry name" value="Metal-dependent hydrolases"/>
    <property type="match status" value="1"/>
</dbReference>
<evidence type="ECO:0000313" key="2">
    <source>
        <dbReference type="EMBL" id="WIX78793.1"/>
    </source>
</evidence>
<dbReference type="InterPro" id="IPR051781">
    <property type="entry name" value="Metallo-dep_Hydrolase"/>
</dbReference>
<dbReference type="InterPro" id="IPR032466">
    <property type="entry name" value="Metal_Hydrolase"/>
</dbReference>
<dbReference type="Pfam" id="PF01979">
    <property type="entry name" value="Amidohydro_1"/>
    <property type="match status" value="1"/>
</dbReference>
<accession>A0A9Y2II67</accession>
<dbReference type="PANTHER" id="PTHR43135">
    <property type="entry name" value="ALPHA-D-RIBOSE 1-METHYLPHOSPHONATE 5-TRIPHOSPHATE DIPHOSPHATASE"/>
    <property type="match status" value="1"/>
</dbReference>